<dbReference type="GO" id="GO:0034220">
    <property type="term" value="P:monoatomic ion transmembrane transport"/>
    <property type="evidence" value="ECO:0007669"/>
    <property type="project" value="UniProtKB-KW"/>
</dbReference>
<evidence type="ECO:0000256" key="8">
    <source>
        <dbReference type="ARBA" id="ARBA00023303"/>
    </source>
</evidence>
<keyword evidence="7 9" id="KW-0472">Membrane</keyword>
<dbReference type="EMBL" id="VEPZ02001145">
    <property type="protein sequence ID" value="KAE8691737.1"/>
    <property type="molecule type" value="Genomic_DNA"/>
</dbReference>
<dbReference type="GO" id="GO:0015743">
    <property type="term" value="P:malate transport"/>
    <property type="evidence" value="ECO:0007669"/>
    <property type="project" value="InterPro"/>
</dbReference>
<name>A0A6A2ZJQ8_HIBSY</name>
<reference evidence="10" key="1">
    <citation type="submission" date="2019-09" db="EMBL/GenBank/DDBJ databases">
        <title>Draft genome information of white flower Hibiscus syriacus.</title>
        <authorList>
            <person name="Kim Y.-M."/>
        </authorList>
    </citation>
    <scope>NUCLEOTIDE SEQUENCE [LARGE SCALE GENOMIC DNA]</scope>
    <source>
        <strain evidence="10">YM2019G1</strain>
    </source>
</reference>
<evidence type="ECO:0000256" key="7">
    <source>
        <dbReference type="ARBA" id="ARBA00023136"/>
    </source>
</evidence>
<evidence type="ECO:0000256" key="1">
    <source>
        <dbReference type="ARBA" id="ARBA00004141"/>
    </source>
</evidence>
<evidence type="ECO:0000256" key="9">
    <source>
        <dbReference type="SAM" id="Phobius"/>
    </source>
</evidence>
<organism evidence="10 11">
    <name type="scientific">Hibiscus syriacus</name>
    <name type="common">Rose of Sharon</name>
    <dbReference type="NCBI Taxonomy" id="106335"/>
    <lineage>
        <taxon>Eukaryota</taxon>
        <taxon>Viridiplantae</taxon>
        <taxon>Streptophyta</taxon>
        <taxon>Embryophyta</taxon>
        <taxon>Tracheophyta</taxon>
        <taxon>Spermatophyta</taxon>
        <taxon>Magnoliopsida</taxon>
        <taxon>eudicotyledons</taxon>
        <taxon>Gunneridae</taxon>
        <taxon>Pentapetalae</taxon>
        <taxon>rosids</taxon>
        <taxon>malvids</taxon>
        <taxon>Malvales</taxon>
        <taxon>Malvaceae</taxon>
        <taxon>Malvoideae</taxon>
        <taxon>Hibiscus</taxon>
    </lineage>
</organism>
<evidence type="ECO:0000313" key="11">
    <source>
        <dbReference type="Proteomes" id="UP000436088"/>
    </source>
</evidence>
<evidence type="ECO:0000313" key="10">
    <source>
        <dbReference type="EMBL" id="KAE8691737.1"/>
    </source>
</evidence>
<comment type="caution">
    <text evidence="10">The sequence shown here is derived from an EMBL/GenBank/DDBJ whole genome shotgun (WGS) entry which is preliminary data.</text>
</comment>
<keyword evidence="11" id="KW-1185">Reference proteome</keyword>
<evidence type="ECO:0000256" key="4">
    <source>
        <dbReference type="ARBA" id="ARBA00022692"/>
    </source>
</evidence>
<dbReference type="GO" id="GO:0016020">
    <property type="term" value="C:membrane"/>
    <property type="evidence" value="ECO:0007669"/>
    <property type="project" value="UniProtKB-SubCell"/>
</dbReference>
<dbReference type="AlphaFoldDB" id="A0A6A2ZJQ8"/>
<sequence>MDLECGSEERAKQGLLARVWPKIKTFSNNVKSEAFEFFTTLRKLGQDDPRRVVHSLKAGLALTLVSLFYYYQPLYDSFGVSTMWAVMTVVVIFEFSVGATLGKGVNIGLATLFVGALAVGAHQLANLSGRIDNEILKLAHKRLLTVLIGGSTCVTISVLIFPVWAGQDLHNLIASNMEKLGIFLEGFGDEYFRMAEDGESKEGGSFMQGYKSVLNSKNNEEDLAKPEIRTKIQETCTIMSMESGEALKELSMSIKLTVKPFAADICIDNSKLAVKNLNALLKSGLRDDETDLLEVVTVATVASLLIDVVSCTAGIAEPVHELSTMLNFETVEPTVSPKTEPEIVIS</sequence>
<evidence type="ECO:0000256" key="6">
    <source>
        <dbReference type="ARBA" id="ARBA00023065"/>
    </source>
</evidence>
<keyword evidence="5 9" id="KW-1133">Transmembrane helix</keyword>
<protein>
    <submittedName>
        <fullName evidence="10">Aluminum activated malate transporter family protein</fullName>
    </submittedName>
</protein>
<dbReference type="Pfam" id="PF11744">
    <property type="entry name" value="ALMT"/>
    <property type="match status" value="2"/>
</dbReference>
<keyword evidence="6" id="KW-0406">Ion transport</keyword>
<dbReference type="InterPro" id="IPR020966">
    <property type="entry name" value="ALMT"/>
</dbReference>
<keyword evidence="4 9" id="KW-0812">Transmembrane</keyword>
<evidence type="ECO:0000256" key="2">
    <source>
        <dbReference type="ARBA" id="ARBA00007079"/>
    </source>
</evidence>
<gene>
    <name evidence="10" type="ORF">F3Y22_tig00110882pilonHSYRG00095</name>
</gene>
<feature type="transmembrane region" description="Helical" evidence="9">
    <location>
        <begin position="144"/>
        <end position="165"/>
    </location>
</feature>
<feature type="transmembrane region" description="Helical" evidence="9">
    <location>
        <begin position="52"/>
        <end position="71"/>
    </location>
</feature>
<proteinExistence type="inferred from homology"/>
<keyword evidence="8" id="KW-0407">Ion channel</keyword>
<comment type="similarity">
    <text evidence="2">Belongs to the aromatic acid exporter (TC 2.A.85) family.</text>
</comment>
<keyword evidence="3" id="KW-0813">Transport</keyword>
<accession>A0A6A2ZJQ8</accession>
<dbReference type="Proteomes" id="UP000436088">
    <property type="component" value="Unassembled WGS sequence"/>
</dbReference>
<evidence type="ECO:0000256" key="3">
    <source>
        <dbReference type="ARBA" id="ARBA00022448"/>
    </source>
</evidence>
<feature type="transmembrane region" description="Helical" evidence="9">
    <location>
        <begin position="77"/>
        <end position="97"/>
    </location>
</feature>
<dbReference type="PANTHER" id="PTHR31086">
    <property type="entry name" value="ALUMINUM-ACTIVATED MALATE TRANSPORTER 10"/>
    <property type="match status" value="1"/>
</dbReference>
<feature type="transmembrane region" description="Helical" evidence="9">
    <location>
        <begin position="104"/>
        <end position="124"/>
    </location>
</feature>
<evidence type="ECO:0000256" key="5">
    <source>
        <dbReference type="ARBA" id="ARBA00022989"/>
    </source>
</evidence>
<comment type="subcellular location">
    <subcellularLocation>
        <location evidence="1">Membrane</location>
        <topology evidence="1">Multi-pass membrane protein</topology>
    </subcellularLocation>
</comment>